<dbReference type="PANTHER" id="PTHR43046:SF2">
    <property type="entry name" value="8-OXO-DGTP DIPHOSPHATASE-RELATED"/>
    <property type="match status" value="1"/>
</dbReference>
<dbReference type="EMBL" id="VTUZ01000004">
    <property type="protein sequence ID" value="KAA1013798.1"/>
    <property type="molecule type" value="Genomic_DNA"/>
</dbReference>
<comment type="caution">
    <text evidence="4">The sequence shown here is derived from an EMBL/GenBank/DDBJ whole genome shotgun (WGS) entry which is preliminary data.</text>
</comment>
<dbReference type="InterPro" id="IPR015797">
    <property type="entry name" value="NUDIX_hydrolase-like_dom_sf"/>
</dbReference>
<evidence type="ECO:0000256" key="1">
    <source>
        <dbReference type="ARBA" id="ARBA00001946"/>
    </source>
</evidence>
<evidence type="ECO:0000313" key="4">
    <source>
        <dbReference type="EMBL" id="KAA1013798.1"/>
    </source>
</evidence>
<dbReference type="InterPro" id="IPR000086">
    <property type="entry name" value="NUDIX_hydrolase_dom"/>
</dbReference>
<evidence type="ECO:0000259" key="3">
    <source>
        <dbReference type="PROSITE" id="PS51462"/>
    </source>
</evidence>
<feature type="domain" description="Nudix hydrolase" evidence="3">
    <location>
        <begin position="1"/>
        <end position="118"/>
    </location>
</feature>
<comment type="cofactor">
    <cofactor evidence="1">
        <name>Mg(2+)</name>
        <dbReference type="ChEBI" id="CHEBI:18420"/>
    </cofactor>
</comment>
<dbReference type="Proteomes" id="UP000325273">
    <property type="component" value="Unassembled WGS sequence"/>
</dbReference>
<dbReference type="SUPFAM" id="SSF55811">
    <property type="entry name" value="Nudix"/>
    <property type="match status" value="1"/>
</dbReference>
<dbReference type="CDD" id="cd04667">
    <property type="entry name" value="NUDIX_Hydrolase"/>
    <property type="match status" value="1"/>
</dbReference>
<dbReference type="Gene3D" id="3.90.79.10">
    <property type="entry name" value="Nucleoside Triphosphate Pyrophosphohydrolase"/>
    <property type="match status" value="1"/>
</dbReference>
<gene>
    <name evidence="4" type="ORF">FVF58_06920</name>
</gene>
<organism evidence="4 5">
    <name type="scientific">Paraburkholderia panacisoli</name>
    <dbReference type="NCBI Taxonomy" id="2603818"/>
    <lineage>
        <taxon>Bacteria</taxon>
        <taxon>Pseudomonadati</taxon>
        <taxon>Pseudomonadota</taxon>
        <taxon>Betaproteobacteria</taxon>
        <taxon>Burkholderiales</taxon>
        <taxon>Burkholderiaceae</taxon>
        <taxon>Paraburkholderia</taxon>
    </lineage>
</organism>
<keyword evidence="5" id="KW-1185">Reference proteome</keyword>
<accession>A0A5B0HFC9</accession>
<evidence type="ECO:0000313" key="5">
    <source>
        <dbReference type="Proteomes" id="UP000325273"/>
    </source>
</evidence>
<keyword evidence="2" id="KW-0378">Hydrolase</keyword>
<dbReference type="PANTHER" id="PTHR43046">
    <property type="entry name" value="GDP-MANNOSE MANNOSYL HYDROLASE"/>
    <property type="match status" value="1"/>
</dbReference>
<dbReference type="GO" id="GO:0016787">
    <property type="term" value="F:hydrolase activity"/>
    <property type="evidence" value="ECO:0007669"/>
    <property type="project" value="UniProtKB-KW"/>
</dbReference>
<protein>
    <submittedName>
        <fullName evidence="4">NUDIX domain-containing protein</fullName>
    </submittedName>
</protein>
<dbReference type="AlphaFoldDB" id="A0A5B0HFC9"/>
<evidence type="ECO:0000256" key="2">
    <source>
        <dbReference type="ARBA" id="ARBA00022801"/>
    </source>
</evidence>
<dbReference type="Pfam" id="PF00293">
    <property type="entry name" value="NUDIX"/>
    <property type="match status" value="1"/>
</dbReference>
<sequence length="151" mass="16771">MKQRATVVCQLGTRILLVSREGSRWSLPGGKAKFGESLQETAIRELMEETLLPAVSMRYMFNFSGTRTCHHVFAAQIAEGLTAEPNNEIRHCSWVKITEVARLATSVSTRGIADVLALPPRWPSVSPSRRQRAEAFILNLRTVLEDAAYSG</sequence>
<proteinExistence type="predicted"/>
<dbReference type="PROSITE" id="PS51462">
    <property type="entry name" value="NUDIX"/>
    <property type="match status" value="1"/>
</dbReference>
<reference evidence="4 5" key="1">
    <citation type="submission" date="2019-08" db="EMBL/GenBank/DDBJ databases">
        <title>Paraburkholderia sp. DCY113.</title>
        <authorList>
            <person name="Kang J."/>
        </authorList>
    </citation>
    <scope>NUCLEOTIDE SEQUENCE [LARGE SCALE GENOMIC DNA]</scope>
    <source>
        <strain evidence="4 5">DCY113</strain>
    </source>
</reference>
<name>A0A5B0HFC9_9BURK</name>